<evidence type="ECO:0000256" key="1">
    <source>
        <dbReference type="ARBA" id="ARBA00023016"/>
    </source>
</evidence>
<dbReference type="Gene3D" id="2.60.40.790">
    <property type="match status" value="1"/>
</dbReference>
<name>A0ABM9NGS3_9GAMM</name>
<evidence type="ECO:0000259" key="4">
    <source>
        <dbReference type="PROSITE" id="PS01031"/>
    </source>
</evidence>
<dbReference type="InterPro" id="IPR002068">
    <property type="entry name" value="A-crystallin/Hsp20_dom"/>
</dbReference>
<keyword evidence="7" id="KW-1185">Reference proteome</keyword>
<dbReference type="EMBL" id="OZ026884">
    <property type="protein sequence ID" value="CAL1239813.1"/>
    <property type="molecule type" value="Genomic_DNA"/>
</dbReference>
<evidence type="ECO:0000313" key="7">
    <source>
        <dbReference type="Proteomes" id="UP001497493"/>
    </source>
</evidence>
<sequence length="167" mass="19405">MATEENKSTESGEKAVTQPARGQFLSPFDEFDQWFDELRRHWMQPFLFGRQWLEPISVFGGRIPRVDIIDRDDEICVRAELPGVDKDNLDVTLQENTLTIRATAQRDEKEEKGQYYRRELSRGEFQRTLRLPGPVEEDKVKAKFKDGILEVVIPKAPGAKRRSIQID</sequence>
<keyword evidence="1 6" id="KW-0346">Stress response</keyword>
<feature type="domain" description="SHSP" evidence="4">
    <location>
        <begin position="57"/>
        <end position="167"/>
    </location>
</feature>
<evidence type="ECO:0000313" key="6">
    <source>
        <dbReference type="EMBL" id="CAL1239813.1"/>
    </source>
</evidence>
<dbReference type="InterPro" id="IPR008978">
    <property type="entry name" value="HSP20-like_chaperone"/>
</dbReference>
<dbReference type="Proteomes" id="UP001497493">
    <property type="component" value="Chromosome"/>
</dbReference>
<proteinExistence type="inferred from homology"/>
<evidence type="ECO:0000256" key="2">
    <source>
        <dbReference type="PROSITE-ProRule" id="PRU00285"/>
    </source>
</evidence>
<dbReference type="PROSITE" id="PS51203">
    <property type="entry name" value="CS"/>
    <property type="match status" value="1"/>
</dbReference>
<dbReference type="Pfam" id="PF00011">
    <property type="entry name" value="HSP20"/>
    <property type="match status" value="1"/>
</dbReference>
<dbReference type="InterPro" id="IPR007052">
    <property type="entry name" value="CS_dom"/>
</dbReference>
<protein>
    <submittedName>
        <fullName evidence="6">Heat shock protein Hsp20</fullName>
    </submittedName>
</protein>
<accession>A0ABM9NGS3</accession>
<feature type="domain" description="CS" evidence="5">
    <location>
        <begin position="61"/>
        <end position="167"/>
    </location>
</feature>
<dbReference type="RefSeq" id="WP_348759348.1">
    <property type="nucleotide sequence ID" value="NZ_OZ026884.1"/>
</dbReference>
<dbReference type="PROSITE" id="PS01031">
    <property type="entry name" value="SHSP"/>
    <property type="match status" value="1"/>
</dbReference>
<reference evidence="6 7" key="1">
    <citation type="submission" date="2024-04" db="EMBL/GenBank/DDBJ databases">
        <authorList>
            <person name="Cremers G."/>
        </authorList>
    </citation>
    <scope>NUCLEOTIDE SEQUENCE [LARGE SCALE GENOMIC DNA]</scope>
    <source>
        <strain evidence="6">MeCH1-AG</strain>
    </source>
</reference>
<dbReference type="PANTHER" id="PTHR46733:SF4">
    <property type="entry name" value="HEAT SHOCK PROTEIN 21, CHLOROPLASTIC"/>
    <property type="match status" value="1"/>
</dbReference>
<dbReference type="PANTHER" id="PTHR46733">
    <property type="entry name" value="26.5 KDA HEAT SHOCK PROTEIN, MITOCHONDRIAL"/>
    <property type="match status" value="1"/>
</dbReference>
<dbReference type="SUPFAM" id="SSF49764">
    <property type="entry name" value="HSP20-like chaperones"/>
    <property type="match status" value="1"/>
</dbReference>
<evidence type="ECO:0000256" key="3">
    <source>
        <dbReference type="RuleBase" id="RU003616"/>
    </source>
</evidence>
<dbReference type="CDD" id="cd06464">
    <property type="entry name" value="ACD_sHsps-like"/>
    <property type="match status" value="1"/>
</dbReference>
<dbReference type="InterPro" id="IPR044587">
    <property type="entry name" value="HSP21-like"/>
</dbReference>
<comment type="similarity">
    <text evidence="2 3">Belongs to the small heat shock protein (HSP20) family.</text>
</comment>
<organism evidence="6 7">
    <name type="scientific">Candidatus Methylocalor cossyra</name>
    <dbReference type="NCBI Taxonomy" id="3108543"/>
    <lineage>
        <taxon>Bacteria</taxon>
        <taxon>Pseudomonadati</taxon>
        <taxon>Pseudomonadota</taxon>
        <taxon>Gammaproteobacteria</taxon>
        <taxon>Methylococcales</taxon>
        <taxon>Methylococcaceae</taxon>
        <taxon>Candidatus Methylocalor</taxon>
    </lineage>
</organism>
<evidence type="ECO:0000259" key="5">
    <source>
        <dbReference type="PROSITE" id="PS51203"/>
    </source>
</evidence>
<gene>
    <name evidence="6" type="ORF">MECH1_V1_1037</name>
</gene>